<sequence length="403" mass="45748">MPMIAVVPGWLVRRSGEKRAAETLNRLGKSQHVADLRLITWATVYVSGLGSLLAIIFSYWHTISDNWKVVAGAKNLWPWIRLFGDSLFAVSSLIGPVIALACGVTAWAYQSGSARIGIVDLFACEIGTICRVFAITDVARRYVEAFNVDLHGPPDPQMVERIRHAFSHFDATEDYTPVFDHNAADLRVLEVRVVTNVTAFYTYFKAMRDTLRIMTRIDAPLTGGSPDDPWHEALKSVVYMMFLTLESARKAIRDLIEFDPNQVESIINVLINELTAYHFLMIQFGLQSEAADQDFRYARLRLRLQSYREIVGDVYWRAMDGKQYFYERSKSRNGSLQLLSDNPERSYGPGDFDLDMARQWAKAAETAHELEKRYQLVFPRESIQRPTDLPAPGKEAARGSLIL</sequence>
<feature type="transmembrane region" description="Helical" evidence="1">
    <location>
        <begin position="38"/>
        <end position="60"/>
    </location>
</feature>
<dbReference type="EMBL" id="LRBG01000036">
    <property type="protein sequence ID" value="KXU84487.1"/>
    <property type="molecule type" value="Genomic_DNA"/>
</dbReference>
<comment type="caution">
    <text evidence="2">The sequence shown here is derived from an EMBL/GenBank/DDBJ whole genome shotgun (WGS) entry which is preliminary data.</text>
</comment>
<accession>A0A149PHF2</accession>
<evidence type="ECO:0000313" key="3">
    <source>
        <dbReference type="Proteomes" id="UP000075613"/>
    </source>
</evidence>
<keyword evidence="1" id="KW-1133">Transmembrane helix</keyword>
<gene>
    <name evidence="2" type="ORF">CI15_23840</name>
</gene>
<organism evidence="2 3">
    <name type="scientific">Paraburkholderia monticola</name>
    <dbReference type="NCBI Taxonomy" id="1399968"/>
    <lineage>
        <taxon>Bacteria</taxon>
        <taxon>Pseudomonadati</taxon>
        <taxon>Pseudomonadota</taxon>
        <taxon>Betaproteobacteria</taxon>
        <taxon>Burkholderiales</taxon>
        <taxon>Burkholderiaceae</taxon>
        <taxon>Paraburkholderia</taxon>
    </lineage>
</organism>
<feature type="transmembrane region" description="Helical" evidence="1">
    <location>
        <begin position="87"/>
        <end position="109"/>
    </location>
</feature>
<evidence type="ECO:0000313" key="2">
    <source>
        <dbReference type="EMBL" id="KXU84487.1"/>
    </source>
</evidence>
<dbReference type="RefSeq" id="WP_062132054.1">
    <property type="nucleotide sequence ID" value="NZ_LRBG01000036.1"/>
</dbReference>
<proteinExistence type="predicted"/>
<keyword evidence="1" id="KW-0812">Transmembrane</keyword>
<name>A0A149PHF2_9BURK</name>
<protein>
    <submittedName>
        <fullName evidence="2">Uncharacterized protein</fullName>
    </submittedName>
</protein>
<keyword evidence="3" id="KW-1185">Reference proteome</keyword>
<reference evidence="2 3" key="1">
    <citation type="journal article" date="2015" name="Int. J. Syst. Evol. Microbiol.">
        <title>Burkholderia monticola sp. nov., isolated from mountain soil.</title>
        <authorList>
            <person name="Baek I."/>
            <person name="Seo B."/>
            <person name="Lee I."/>
            <person name="Yi H."/>
            <person name="Chun J."/>
        </authorList>
    </citation>
    <scope>NUCLEOTIDE SEQUENCE [LARGE SCALE GENOMIC DNA]</scope>
    <source>
        <strain evidence="2 3">JC2948</strain>
    </source>
</reference>
<dbReference type="AlphaFoldDB" id="A0A149PHF2"/>
<keyword evidence="1" id="KW-0472">Membrane</keyword>
<dbReference type="OrthoDB" id="116799at2"/>
<dbReference type="Proteomes" id="UP000075613">
    <property type="component" value="Unassembled WGS sequence"/>
</dbReference>
<evidence type="ECO:0000256" key="1">
    <source>
        <dbReference type="SAM" id="Phobius"/>
    </source>
</evidence>